<reference evidence="1 2" key="1">
    <citation type="submission" date="2018-02" db="EMBL/GenBank/DDBJ databases">
        <title>The genomes of Aspergillus section Nigri reveals drivers in fungal speciation.</title>
        <authorList>
            <consortium name="DOE Joint Genome Institute"/>
            <person name="Vesth T.C."/>
            <person name="Nybo J."/>
            <person name="Theobald S."/>
            <person name="Brandl J."/>
            <person name="Frisvad J.C."/>
            <person name="Nielsen K.F."/>
            <person name="Lyhne E.K."/>
            <person name="Kogle M.E."/>
            <person name="Kuo A."/>
            <person name="Riley R."/>
            <person name="Clum A."/>
            <person name="Nolan M."/>
            <person name="Lipzen A."/>
            <person name="Salamov A."/>
            <person name="Henrissat B."/>
            <person name="Wiebenga A."/>
            <person name="De vries R.P."/>
            <person name="Grigoriev I.V."/>
            <person name="Mortensen U.H."/>
            <person name="Andersen M.R."/>
            <person name="Baker S.E."/>
        </authorList>
    </citation>
    <scope>NUCLEOTIDE SEQUENCE [LARGE SCALE GENOMIC DNA]</scope>
    <source>
        <strain evidence="1 2">CBS 707.79</strain>
    </source>
</reference>
<protein>
    <submittedName>
        <fullName evidence="1">Uncharacterized protein</fullName>
    </submittedName>
</protein>
<dbReference type="VEuPathDB" id="FungiDB:BO71DRAFT_401752"/>
<dbReference type="EMBL" id="KZ825960">
    <property type="protein sequence ID" value="PYH91002.1"/>
    <property type="molecule type" value="Genomic_DNA"/>
</dbReference>
<dbReference type="Proteomes" id="UP000247810">
    <property type="component" value="Unassembled WGS sequence"/>
</dbReference>
<gene>
    <name evidence="1" type="ORF">BO71DRAFT_401752</name>
</gene>
<evidence type="ECO:0000313" key="2">
    <source>
        <dbReference type="Proteomes" id="UP000247810"/>
    </source>
</evidence>
<accession>A0A319EJ73</accession>
<keyword evidence="2" id="KW-1185">Reference proteome</keyword>
<proteinExistence type="predicted"/>
<name>A0A319EJ73_9EURO</name>
<sequence length="149" mass="16849">MARHSFHSPPRVTAYRWWSSGVTNSEAPMRQKSRLWHERLRNHGRTVHRAMDSVTGPSALQIKLAVHPGQKARKYRHRIAAVASYGGLEDYWSGARSSTSLLASETRRGDESLRPGVEMRLRTGSLGWVRLPQSSEGELFRQSDCLAPQ</sequence>
<organism evidence="1 2">
    <name type="scientific">Aspergillus ellipticus CBS 707.79</name>
    <dbReference type="NCBI Taxonomy" id="1448320"/>
    <lineage>
        <taxon>Eukaryota</taxon>
        <taxon>Fungi</taxon>
        <taxon>Dikarya</taxon>
        <taxon>Ascomycota</taxon>
        <taxon>Pezizomycotina</taxon>
        <taxon>Eurotiomycetes</taxon>
        <taxon>Eurotiomycetidae</taxon>
        <taxon>Eurotiales</taxon>
        <taxon>Aspergillaceae</taxon>
        <taxon>Aspergillus</taxon>
        <taxon>Aspergillus subgen. Circumdati</taxon>
    </lineage>
</organism>
<dbReference type="AlphaFoldDB" id="A0A319EJ73"/>
<evidence type="ECO:0000313" key="1">
    <source>
        <dbReference type="EMBL" id="PYH91002.1"/>
    </source>
</evidence>